<dbReference type="Pfam" id="PF07250">
    <property type="entry name" value="Glyoxal_oxid_N"/>
    <property type="match status" value="1"/>
</dbReference>
<evidence type="ECO:0000259" key="5">
    <source>
        <dbReference type="Pfam" id="PF09118"/>
    </source>
</evidence>
<evidence type="ECO:0000313" key="6">
    <source>
        <dbReference type="EMBL" id="RSH94916.1"/>
    </source>
</evidence>
<dbReference type="InterPro" id="IPR015202">
    <property type="entry name" value="GO-like_E_set"/>
</dbReference>
<feature type="transmembrane region" description="Helical" evidence="2">
    <location>
        <begin position="654"/>
        <end position="674"/>
    </location>
</feature>
<keyword evidence="2" id="KW-0812">Transmembrane</keyword>
<dbReference type="CDD" id="cd02851">
    <property type="entry name" value="E_set_GO_C"/>
    <property type="match status" value="1"/>
</dbReference>
<keyword evidence="7" id="KW-1185">Reference proteome</keyword>
<dbReference type="InterPro" id="IPR037293">
    <property type="entry name" value="Gal_Oxidase_central_sf"/>
</dbReference>
<dbReference type="OrthoDB" id="2019572at2759"/>
<dbReference type="InterPro" id="IPR013783">
    <property type="entry name" value="Ig-like_fold"/>
</dbReference>
<dbReference type="PANTHER" id="PTHR32208:SF21">
    <property type="entry name" value="LOW QUALITY PROTEIN: ALDEHYDE OXIDASE GLOX-LIKE"/>
    <property type="match status" value="1"/>
</dbReference>
<evidence type="ECO:0008006" key="8">
    <source>
        <dbReference type="Google" id="ProtNLM"/>
    </source>
</evidence>
<evidence type="ECO:0000256" key="1">
    <source>
        <dbReference type="ARBA" id="ARBA00022729"/>
    </source>
</evidence>
<feature type="signal peptide" evidence="3">
    <location>
        <begin position="1"/>
        <end position="30"/>
    </location>
</feature>
<dbReference type="STRING" id="1890683.A0A427YV51"/>
<feature type="domain" description="Glyoxal oxidase N-terminal" evidence="4">
    <location>
        <begin position="99"/>
        <end position="483"/>
    </location>
</feature>
<evidence type="ECO:0000259" key="4">
    <source>
        <dbReference type="Pfam" id="PF07250"/>
    </source>
</evidence>
<dbReference type="SUPFAM" id="SSF50965">
    <property type="entry name" value="Galactose oxidase, central domain"/>
    <property type="match status" value="1"/>
</dbReference>
<gene>
    <name evidence="6" type="ORF">EHS25_004723</name>
</gene>
<proteinExistence type="predicted"/>
<dbReference type="EMBL" id="RSCD01000002">
    <property type="protein sequence ID" value="RSH94916.1"/>
    <property type="molecule type" value="Genomic_DNA"/>
</dbReference>
<evidence type="ECO:0000256" key="3">
    <source>
        <dbReference type="SAM" id="SignalP"/>
    </source>
</evidence>
<dbReference type="Proteomes" id="UP000279259">
    <property type="component" value="Unassembled WGS sequence"/>
</dbReference>
<feature type="domain" description="Galactose oxidase-like Early set" evidence="5">
    <location>
        <begin position="488"/>
        <end position="596"/>
    </location>
</feature>
<dbReference type="Gene3D" id="2.60.40.10">
    <property type="entry name" value="Immunoglobulins"/>
    <property type="match status" value="1"/>
</dbReference>
<dbReference type="Gene3D" id="2.130.10.80">
    <property type="entry name" value="Galactose oxidase/kelch, beta-propeller"/>
    <property type="match status" value="1"/>
</dbReference>
<sequence length="675" mass="72619">MARLSRLTIAPTALLSLLAHLPLLATLTLADPRPRQPSRPADLLRRWPNGAVNLGFEEIGDMGISAQMMFLSQTNKVYVLDKTENNPINVTGKYGTHPAWAVEYDTDANTYRPMDVYSNTFCAGGAVMGNGTWVVFGGNQPVTTGGVATSTGAAYDDTDGGTAIRMLNPCSDQSCEWIQGETSYNASAGTGGWLKMTGRRWYPMVEVLEDGSLIVIGGDMWGGYVNMASQDNPTYEYFPPKGDGLAINLQFLTDCLPTNLYALTWLMPSGRLLMQANLKTILLNHTDTTTINLPDMPFATRVYPASAATAMLPLTPDNNYEATLLFCGGSNVTQWGQGGSPGYNITAVPADNTCVRISPESNNPQYLEGRSMGQFVYLPDGTLWIGGGVGMGTAGYGNDNYSIGQSYGQAPLYMPAIYNYSAPAGQRWNRTGLVASKNERMYHSTSVLLPDSSILISGSNPNADFTNDQWRSRTDIERWYPWYYNNPRPTLSNAPNKLTYGGAPFDIPLGSITSEGTVQSAKIVLIRGSFHTHVVGFGYRMIQLQSTYTLDLNSGNATLHVSQLPGVPGPTLFQPGPAMMFLVVEGVPSIAQWVMVGNGQLGIQTTEANQPLPSSKIKSIQNTTATVLSGAGASAVSSSQSKSAANHSMTPDRLPAILVMMGFLMVTLVSASILV</sequence>
<dbReference type="InterPro" id="IPR011043">
    <property type="entry name" value="Gal_Oxase/kelch_b-propeller"/>
</dbReference>
<dbReference type="SUPFAM" id="SSF81296">
    <property type="entry name" value="E set domains"/>
    <property type="match status" value="1"/>
</dbReference>
<dbReference type="InterPro" id="IPR014756">
    <property type="entry name" value="Ig_E-set"/>
</dbReference>
<organism evidence="6 7">
    <name type="scientific">Saitozyma podzolica</name>
    <dbReference type="NCBI Taxonomy" id="1890683"/>
    <lineage>
        <taxon>Eukaryota</taxon>
        <taxon>Fungi</taxon>
        <taxon>Dikarya</taxon>
        <taxon>Basidiomycota</taxon>
        <taxon>Agaricomycotina</taxon>
        <taxon>Tremellomycetes</taxon>
        <taxon>Tremellales</taxon>
        <taxon>Trimorphomycetaceae</taxon>
        <taxon>Saitozyma</taxon>
    </lineage>
</organism>
<reference evidence="6 7" key="1">
    <citation type="submission" date="2018-11" db="EMBL/GenBank/DDBJ databases">
        <title>Genome sequence of Saitozyma podzolica DSM 27192.</title>
        <authorList>
            <person name="Aliyu H."/>
            <person name="Gorte O."/>
            <person name="Ochsenreither K."/>
        </authorList>
    </citation>
    <scope>NUCLEOTIDE SEQUENCE [LARGE SCALE GENOMIC DNA]</scope>
    <source>
        <strain evidence="6 7">DSM 27192</strain>
    </source>
</reference>
<keyword evidence="2" id="KW-1133">Transmembrane helix</keyword>
<evidence type="ECO:0000313" key="7">
    <source>
        <dbReference type="Proteomes" id="UP000279259"/>
    </source>
</evidence>
<keyword evidence="1 3" id="KW-0732">Signal</keyword>
<dbReference type="InterPro" id="IPR009880">
    <property type="entry name" value="Glyoxal_oxidase_N"/>
</dbReference>
<accession>A0A427YV51</accession>
<feature type="chain" id="PRO_5019134142" description="Glyoxal oxidase N-terminal domain-containing protein" evidence="3">
    <location>
        <begin position="31"/>
        <end position="675"/>
    </location>
</feature>
<dbReference type="PANTHER" id="PTHR32208">
    <property type="entry name" value="SECRETED PROTEIN-RELATED"/>
    <property type="match status" value="1"/>
</dbReference>
<evidence type="ECO:0000256" key="2">
    <source>
        <dbReference type="SAM" id="Phobius"/>
    </source>
</evidence>
<comment type="caution">
    <text evidence="6">The sequence shown here is derived from an EMBL/GenBank/DDBJ whole genome shotgun (WGS) entry which is preliminary data.</text>
</comment>
<dbReference type="Pfam" id="PF09118">
    <property type="entry name" value="GO-like_E_set"/>
    <property type="match status" value="1"/>
</dbReference>
<name>A0A427YV51_9TREE</name>
<keyword evidence="2" id="KW-0472">Membrane</keyword>
<protein>
    <recommendedName>
        <fullName evidence="8">Glyoxal oxidase N-terminal domain-containing protein</fullName>
    </recommendedName>
</protein>
<dbReference type="AlphaFoldDB" id="A0A427YV51"/>